<evidence type="ECO:0000313" key="4">
    <source>
        <dbReference type="Proteomes" id="UP001156601"/>
    </source>
</evidence>
<keyword evidence="4" id="KW-1185">Reference proteome</keyword>
<gene>
    <name evidence="3" type="ORF">GCM10007852_25920</name>
</gene>
<proteinExistence type="predicted"/>
<dbReference type="Proteomes" id="UP001156601">
    <property type="component" value="Unassembled WGS sequence"/>
</dbReference>
<reference evidence="3" key="1">
    <citation type="journal article" date="2014" name="Int. J. Syst. Evol. Microbiol.">
        <title>Complete genome sequence of Corynebacterium casei LMG S-19264T (=DSM 44701T), isolated from a smear-ripened cheese.</title>
        <authorList>
            <consortium name="US DOE Joint Genome Institute (JGI-PGF)"/>
            <person name="Walter F."/>
            <person name="Albersmeier A."/>
            <person name="Kalinowski J."/>
            <person name="Ruckert C."/>
        </authorList>
    </citation>
    <scope>NUCLEOTIDE SEQUENCE</scope>
    <source>
        <strain evidence="3">NBRC 110023</strain>
    </source>
</reference>
<keyword evidence="1" id="KW-1133">Transmembrane helix</keyword>
<keyword evidence="1" id="KW-0812">Transmembrane</keyword>
<feature type="domain" description="FecR protein" evidence="2">
    <location>
        <begin position="84"/>
        <end position="176"/>
    </location>
</feature>
<dbReference type="RefSeq" id="WP_284218021.1">
    <property type="nucleotide sequence ID" value="NZ_BSOT01000006.1"/>
</dbReference>
<evidence type="ECO:0000313" key="3">
    <source>
        <dbReference type="EMBL" id="GLR71684.1"/>
    </source>
</evidence>
<comment type="caution">
    <text evidence="3">The sequence shown here is derived from an EMBL/GenBank/DDBJ whole genome shotgun (WGS) entry which is preliminary data.</text>
</comment>
<dbReference type="GO" id="GO:0016989">
    <property type="term" value="F:sigma factor antagonist activity"/>
    <property type="evidence" value="ECO:0007669"/>
    <property type="project" value="TreeGrafter"/>
</dbReference>
<dbReference type="InterPro" id="IPR006860">
    <property type="entry name" value="FecR"/>
</dbReference>
<dbReference type="Pfam" id="PF04773">
    <property type="entry name" value="FecR"/>
    <property type="match status" value="1"/>
</dbReference>
<accession>A0AA37SZX7</accession>
<dbReference type="AlphaFoldDB" id="A0AA37SZX7"/>
<reference evidence="3" key="2">
    <citation type="submission" date="2023-01" db="EMBL/GenBank/DDBJ databases">
        <title>Draft genome sequence of Agaribacter marinus strain NBRC 110023.</title>
        <authorList>
            <person name="Sun Q."/>
            <person name="Mori K."/>
        </authorList>
    </citation>
    <scope>NUCLEOTIDE SEQUENCE</scope>
    <source>
        <strain evidence="3">NBRC 110023</strain>
    </source>
</reference>
<sequence length="289" mass="31860">MHKLNNESCPIKEDKLAQQIWDDPALTEALKSLPTTNTVTSNKSYAKYWVSGVAASFILLVIVSFTQFTPVTGQTELNKHLSNQYKTQRAERQAIALADGSNIHLNADTQLSVVLSESMRQVSLSKGEAYFDVAHNANRPFKIQSFYGQVEVLGTAFNLEQSSRGLSVSVYEGRVRLSNSDGDELILLGGQKAEVDISGTIGPKVLFNTTESTDWQQGLLNANDMPLGQIVERLSRYSVKPLYLAPGLSQRKVTGSFALNEVNTTIGLIGELYDLEVIVNDDNVYLRPK</sequence>
<dbReference type="InterPro" id="IPR012373">
    <property type="entry name" value="Ferrdict_sens_TM"/>
</dbReference>
<keyword evidence="1" id="KW-0472">Membrane</keyword>
<evidence type="ECO:0000256" key="1">
    <source>
        <dbReference type="SAM" id="Phobius"/>
    </source>
</evidence>
<dbReference type="PANTHER" id="PTHR30273">
    <property type="entry name" value="PERIPLASMIC SIGNAL SENSOR AND SIGMA FACTOR ACTIVATOR FECR-RELATED"/>
    <property type="match status" value="1"/>
</dbReference>
<dbReference type="PIRSF" id="PIRSF018266">
    <property type="entry name" value="FecR"/>
    <property type="match status" value="1"/>
</dbReference>
<name>A0AA37SZX7_9ALTE</name>
<organism evidence="3 4">
    <name type="scientific">Agaribacter marinus</name>
    <dbReference type="NCBI Taxonomy" id="1431249"/>
    <lineage>
        <taxon>Bacteria</taxon>
        <taxon>Pseudomonadati</taxon>
        <taxon>Pseudomonadota</taxon>
        <taxon>Gammaproteobacteria</taxon>
        <taxon>Alteromonadales</taxon>
        <taxon>Alteromonadaceae</taxon>
        <taxon>Agaribacter</taxon>
    </lineage>
</organism>
<feature type="transmembrane region" description="Helical" evidence="1">
    <location>
        <begin position="48"/>
        <end position="68"/>
    </location>
</feature>
<evidence type="ECO:0000259" key="2">
    <source>
        <dbReference type="Pfam" id="PF04773"/>
    </source>
</evidence>
<dbReference type="Gene3D" id="2.60.120.1440">
    <property type="match status" value="1"/>
</dbReference>
<dbReference type="PANTHER" id="PTHR30273:SF2">
    <property type="entry name" value="PROTEIN FECR"/>
    <property type="match status" value="1"/>
</dbReference>
<protein>
    <recommendedName>
        <fullName evidence="2">FecR protein domain-containing protein</fullName>
    </recommendedName>
</protein>
<dbReference type="EMBL" id="BSOT01000006">
    <property type="protein sequence ID" value="GLR71684.1"/>
    <property type="molecule type" value="Genomic_DNA"/>
</dbReference>
<dbReference type="Gene3D" id="3.55.50.30">
    <property type="match status" value="1"/>
</dbReference>